<sequence>MSLVKSKKNGLIPASSFLTDVLDLDRFFDNDSFFKGFKKVPFTNIREKDDRFEVELAAPGMDKQDFKVEIDNDILTVSAERKEEKSEEKEQYTRQEFSYSSFTRSFELPATVNAEAIQAAYKDGILKLTLPKKEEASVSNKKAIEIA</sequence>
<dbReference type="OrthoDB" id="9814487at2"/>
<accession>A0A239JXB8</accession>
<evidence type="ECO:0000256" key="2">
    <source>
        <dbReference type="RuleBase" id="RU003616"/>
    </source>
</evidence>
<keyword evidence="5" id="KW-1185">Reference proteome</keyword>
<organism evidence="4 5">
    <name type="scientific">Pontibacter ummariensis</name>
    <dbReference type="NCBI Taxonomy" id="1610492"/>
    <lineage>
        <taxon>Bacteria</taxon>
        <taxon>Pseudomonadati</taxon>
        <taxon>Bacteroidota</taxon>
        <taxon>Cytophagia</taxon>
        <taxon>Cytophagales</taxon>
        <taxon>Hymenobacteraceae</taxon>
        <taxon>Pontibacter</taxon>
    </lineage>
</organism>
<dbReference type="InterPro" id="IPR031107">
    <property type="entry name" value="Small_HSP"/>
</dbReference>
<dbReference type="InterPro" id="IPR002068">
    <property type="entry name" value="A-crystallin/Hsp20_dom"/>
</dbReference>
<dbReference type="CDD" id="cd06464">
    <property type="entry name" value="ACD_sHsps-like"/>
    <property type="match status" value="1"/>
</dbReference>
<dbReference type="AlphaFoldDB" id="A0A239JXB8"/>
<protein>
    <submittedName>
        <fullName evidence="4">Heat shock protein Hsp20</fullName>
    </submittedName>
</protein>
<reference evidence="5" key="1">
    <citation type="submission" date="2017-06" db="EMBL/GenBank/DDBJ databases">
        <authorList>
            <person name="Varghese N."/>
            <person name="Submissions S."/>
        </authorList>
    </citation>
    <scope>NUCLEOTIDE SEQUENCE [LARGE SCALE GENOMIC DNA]</scope>
    <source>
        <strain evidence="5">NKM1</strain>
    </source>
</reference>
<dbReference type="SUPFAM" id="SSF49764">
    <property type="entry name" value="HSP20-like chaperones"/>
    <property type="match status" value="1"/>
</dbReference>
<evidence type="ECO:0000256" key="1">
    <source>
        <dbReference type="PROSITE-ProRule" id="PRU00285"/>
    </source>
</evidence>
<keyword evidence="4" id="KW-0346">Stress response</keyword>
<dbReference type="Pfam" id="PF00011">
    <property type="entry name" value="HSP20"/>
    <property type="match status" value="1"/>
</dbReference>
<feature type="domain" description="SHSP" evidence="3">
    <location>
        <begin position="33"/>
        <end position="147"/>
    </location>
</feature>
<name>A0A239JXB8_9BACT</name>
<evidence type="ECO:0000259" key="3">
    <source>
        <dbReference type="PROSITE" id="PS01031"/>
    </source>
</evidence>
<dbReference type="InterPro" id="IPR008978">
    <property type="entry name" value="HSP20-like_chaperone"/>
</dbReference>
<dbReference type="RefSeq" id="WP_089321102.1">
    <property type="nucleotide sequence ID" value="NZ_FZOQ01000024.1"/>
</dbReference>
<evidence type="ECO:0000313" key="4">
    <source>
        <dbReference type="EMBL" id="SNT10410.1"/>
    </source>
</evidence>
<evidence type="ECO:0000313" key="5">
    <source>
        <dbReference type="Proteomes" id="UP000198432"/>
    </source>
</evidence>
<dbReference type="Gene3D" id="2.60.40.790">
    <property type="match status" value="1"/>
</dbReference>
<dbReference type="PROSITE" id="PS01031">
    <property type="entry name" value="SHSP"/>
    <property type="match status" value="1"/>
</dbReference>
<dbReference type="Proteomes" id="UP000198432">
    <property type="component" value="Unassembled WGS sequence"/>
</dbReference>
<dbReference type="EMBL" id="FZOQ01000024">
    <property type="protein sequence ID" value="SNT10410.1"/>
    <property type="molecule type" value="Genomic_DNA"/>
</dbReference>
<proteinExistence type="inferred from homology"/>
<comment type="similarity">
    <text evidence="1 2">Belongs to the small heat shock protein (HSP20) family.</text>
</comment>
<gene>
    <name evidence="4" type="ORF">SAMN06296052_12439</name>
</gene>
<dbReference type="PANTHER" id="PTHR11527">
    <property type="entry name" value="HEAT-SHOCK PROTEIN 20 FAMILY MEMBER"/>
    <property type="match status" value="1"/>
</dbReference>